<accession>A0A918YTH9</accession>
<dbReference type="EMBL" id="BMVG01000067">
    <property type="protein sequence ID" value="GHE15709.1"/>
    <property type="molecule type" value="Genomic_DNA"/>
</dbReference>
<gene>
    <name evidence="2" type="ORF">GCM10010339_91220</name>
</gene>
<organism evidence="2 3">
    <name type="scientific">Streptomyces alanosinicus</name>
    <dbReference type="NCBI Taxonomy" id="68171"/>
    <lineage>
        <taxon>Bacteria</taxon>
        <taxon>Bacillati</taxon>
        <taxon>Actinomycetota</taxon>
        <taxon>Actinomycetes</taxon>
        <taxon>Kitasatosporales</taxon>
        <taxon>Streptomycetaceae</taxon>
        <taxon>Streptomyces</taxon>
    </lineage>
</organism>
<evidence type="ECO:0000313" key="3">
    <source>
        <dbReference type="Proteomes" id="UP000655443"/>
    </source>
</evidence>
<proteinExistence type="predicted"/>
<evidence type="ECO:0000256" key="1">
    <source>
        <dbReference type="SAM" id="MobiDB-lite"/>
    </source>
</evidence>
<sequence length="69" mass="7617">MTDFHHAHTVDDVPRHATRHEEDIEGKAHGGKAHGMQGRGRASGSVRVFGGRGVESRWQGCACGRWARR</sequence>
<name>A0A918YTH9_9ACTN</name>
<feature type="compositionally biased region" description="Basic and acidic residues" evidence="1">
    <location>
        <begin position="1"/>
        <end position="28"/>
    </location>
</feature>
<evidence type="ECO:0000313" key="2">
    <source>
        <dbReference type="EMBL" id="GHE15709.1"/>
    </source>
</evidence>
<protein>
    <submittedName>
        <fullName evidence="2">Uncharacterized protein</fullName>
    </submittedName>
</protein>
<dbReference type="AlphaFoldDB" id="A0A918YTH9"/>
<reference evidence="2" key="1">
    <citation type="journal article" date="2014" name="Int. J. Syst. Evol. Microbiol.">
        <title>Complete genome sequence of Corynebacterium casei LMG S-19264T (=DSM 44701T), isolated from a smear-ripened cheese.</title>
        <authorList>
            <consortium name="US DOE Joint Genome Institute (JGI-PGF)"/>
            <person name="Walter F."/>
            <person name="Albersmeier A."/>
            <person name="Kalinowski J."/>
            <person name="Ruckert C."/>
        </authorList>
    </citation>
    <scope>NUCLEOTIDE SEQUENCE</scope>
    <source>
        <strain evidence="2">JCM 4714</strain>
    </source>
</reference>
<keyword evidence="3" id="KW-1185">Reference proteome</keyword>
<comment type="caution">
    <text evidence="2">The sequence shown here is derived from an EMBL/GenBank/DDBJ whole genome shotgun (WGS) entry which is preliminary data.</text>
</comment>
<dbReference type="Proteomes" id="UP000655443">
    <property type="component" value="Unassembled WGS sequence"/>
</dbReference>
<feature type="region of interest" description="Disordered" evidence="1">
    <location>
        <begin position="1"/>
        <end position="47"/>
    </location>
</feature>
<reference evidence="2" key="2">
    <citation type="submission" date="2020-09" db="EMBL/GenBank/DDBJ databases">
        <authorList>
            <person name="Sun Q."/>
            <person name="Ohkuma M."/>
        </authorList>
    </citation>
    <scope>NUCLEOTIDE SEQUENCE</scope>
    <source>
        <strain evidence="2">JCM 4714</strain>
    </source>
</reference>